<keyword evidence="12" id="KW-1185">Reference proteome</keyword>
<evidence type="ECO:0000256" key="5">
    <source>
        <dbReference type="ARBA" id="ARBA00023157"/>
    </source>
</evidence>
<comment type="caution">
    <text evidence="11">The sequence shown here is derived from an EMBL/GenBank/DDBJ whole genome shotgun (WGS) entry which is preliminary data.</text>
</comment>
<keyword evidence="10" id="KW-1133">Transmembrane helix</keyword>
<keyword evidence="5 8" id="KW-1015">Disulfide bond</keyword>
<dbReference type="GO" id="GO:0004571">
    <property type="term" value="F:mannosyl-oligosaccharide 1,2-alpha-mannosidase activity"/>
    <property type="evidence" value="ECO:0007669"/>
    <property type="project" value="InterPro"/>
</dbReference>
<evidence type="ECO:0000256" key="3">
    <source>
        <dbReference type="ARBA" id="ARBA00007658"/>
    </source>
</evidence>
<dbReference type="SUPFAM" id="SSF48225">
    <property type="entry name" value="Seven-hairpin glycosidases"/>
    <property type="match status" value="1"/>
</dbReference>
<dbReference type="GO" id="GO:0005975">
    <property type="term" value="P:carbohydrate metabolic process"/>
    <property type="evidence" value="ECO:0007669"/>
    <property type="project" value="InterPro"/>
</dbReference>
<dbReference type="GO" id="GO:0036503">
    <property type="term" value="P:ERAD pathway"/>
    <property type="evidence" value="ECO:0007669"/>
    <property type="project" value="UniProtKB-ARBA"/>
</dbReference>
<feature type="active site" evidence="6">
    <location>
        <position position="337"/>
    </location>
</feature>
<proteinExistence type="inferred from homology"/>
<organism evidence="11 12">
    <name type="scientific">Friedmanniomyces endolithicus</name>
    <dbReference type="NCBI Taxonomy" id="329885"/>
    <lineage>
        <taxon>Eukaryota</taxon>
        <taxon>Fungi</taxon>
        <taxon>Dikarya</taxon>
        <taxon>Ascomycota</taxon>
        <taxon>Pezizomycotina</taxon>
        <taxon>Dothideomycetes</taxon>
        <taxon>Dothideomycetidae</taxon>
        <taxon>Mycosphaerellales</taxon>
        <taxon>Teratosphaeriaceae</taxon>
        <taxon>Friedmanniomyces</taxon>
    </lineage>
</organism>
<evidence type="ECO:0000256" key="10">
    <source>
        <dbReference type="SAM" id="Phobius"/>
    </source>
</evidence>
<dbReference type="InterPro" id="IPR012341">
    <property type="entry name" value="6hp_glycosidase-like_sf"/>
</dbReference>
<evidence type="ECO:0000256" key="6">
    <source>
        <dbReference type="PIRSR" id="PIRSR601382-1"/>
    </source>
</evidence>
<dbReference type="FunFam" id="1.50.10.10:FF:000037">
    <property type="entry name" value="alpha-1,2-Mannosidase"/>
    <property type="match status" value="1"/>
</dbReference>
<evidence type="ECO:0000313" key="12">
    <source>
        <dbReference type="Proteomes" id="UP001175353"/>
    </source>
</evidence>
<feature type="active site" evidence="6">
    <location>
        <position position="512"/>
    </location>
</feature>
<dbReference type="PRINTS" id="PR00747">
    <property type="entry name" value="GLYHDRLASE47"/>
</dbReference>
<accession>A0AAN6K1J7</accession>
<keyword evidence="9" id="KW-0326">Glycosidase</keyword>
<protein>
    <recommendedName>
        <fullName evidence="9">alpha-1,2-Mannosidase</fullName>
        <ecNumber evidence="9">3.2.1.-</ecNumber>
    </recommendedName>
</protein>
<feature type="disulfide bond" evidence="8">
    <location>
        <begin position="409"/>
        <end position="438"/>
    </location>
</feature>
<dbReference type="InterPro" id="IPR001382">
    <property type="entry name" value="Glyco_hydro_47"/>
</dbReference>
<keyword evidence="7" id="KW-0106">Calcium</keyword>
<comment type="cofactor">
    <cofactor evidence="1 7">
        <name>Ca(2+)</name>
        <dbReference type="ChEBI" id="CHEBI:29108"/>
    </cofactor>
</comment>
<feature type="transmembrane region" description="Helical" evidence="10">
    <location>
        <begin position="21"/>
        <end position="39"/>
    </location>
</feature>
<evidence type="ECO:0000256" key="9">
    <source>
        <dbReference type="RuleBase" id="RU361193"/>
    </source>
</evidence>
<gene>
    <name evidence="11" type="ORF">LTR91_019947</name>
</gene>
<feature type="binding site" evidence="7">
    <location>
        <position position="598"/>
    </location>
    <ligand>
        <name>Ca(2+)</name>
        <dbReference type="ChEBI" id="CHEBI:29108"/>
    </ligand>
</feature>
<dbReference type="PANTHER" id="PTHR11742:SF49">
    <property type="entry name" value="ALPHA-1,2-MANNOSIDASE"/>
    <property type="match status" value="1"/>
</dbReference>
<dbReference type="PANTHER" id="PTHR11742">
    <property type="entry name" value="MANNOSYL-OLIGOSACCHARIDE ALPHA-1,2-MANNOSIDASE-RELATED"/>
    <property type="match status" value="1"/>
</dbReference>
<dbReference type="AlphaFoldDB" id="A0AAN6K1J7"/>
<keyword evidence="7" id="KW-0479">Metal-binding</keyword>
<dbReference type="EC" id="3.2.1.-" evidence="9"/>
<dbReference type="Proteomes" id="UP001175353">
    <property type="component" value="Unassembled WGS sequence"/>
</dbReference>
<feature type="active site" description="Proton donor" evidence="6">
    <location>
        <position position="199"/>
    </location>
</feature>
<dbReference type="EMBL" id="JAUJLE010000313">
    <property type="protein sequence ID" value="KAK0961361.1"/>
    <property type="molecule type" value="Genomic_DNA"/>
</dbReference>
<dbReference type="Pfam" id="PF01532">
    <property type="entry name" value="Glyco_hydro_47"/>
    <property type="match status" value="1"/>
</dbReference>
<sequence length="607" mass="68673">MACALEVFDDRPGMIPLLRRWAFYTTAAFVTLFLLIQTLHTLEHHSGRFWGKPRSPIEKLRHPGLFGTKFEWKNVPQRHPVDSLVHLPPGQLDEMPRIQHDFEVETEAQRTQRMSRLVGVKAAFEHSWEGYKENAWLQDEVAPVSGKSHNGFGSWGATLVDSLDTLWIMGLRKEFAIAVAEIGKIDFTTTPLAELNVFETTIRYLGGLLSAFDVSGHKHKVLLRKAVELGDMLYVAFDTPNRMPVTRWDWKNGALGGSQEAARFSLLAEVGSLTLEFTRLSQLTGDHKYYDAVARITDVFERQQNLTKIPGLFATFIDTKNADFTRDTTFTFGGMSDSLYEYFPKQHLMLGGANQQYRDLYQTALTSAKQHLFFRPLNHHNQDLLIPGSLTRHSSARQTFTPEGEHLSCFAGGMVALAAKAFNQSHDLRTARALVDGCLWAYESMPSGIMPEVFRAAPCQVTETDDCAFTDARWHQAVAKGDPEQAQTIIADQSLAPGFVAIKDSRYMLRPEAIESLFVLYRITGDTTLQDKAWRMFQAIRKVARTKIAFAGLEDVRHVRPKLIDTMESFFLAETLKYFYLIFAEPGVVSLDEYVLNTEGHPLLRPK</sequence>
<dbReference type="GO" id="GO:0005509">
    <property type="term" value="F:calcium ion binding"/>
    <property type="evidence" value="ECO:0007669"/>
    <property type="project" value="InterPro"/>
</dbReference>
<dbReference type="InterPro" id="IPR050749">
    <property type="entry name" value="Glycosyl_Hydrolase_47"/>
</dbReference>
<comment type="similarity">
    <text evidence="3 9">Belongs to the glycosyl hydrolase 47 family.</text>
</comment>
<evidence type="ECO:0000256" key="2">
    <source>
        <dbReference type="ARBA" id="ARBA00004922"/>
    </source>
</evidence>
<evidence type="ECO:0000256" key="4">
    <source>
        <dbReference type="ARBA" id="ARBA00022801"/>
    </source>
</evidence>
<reference evidence="11" key="1">
    <citation type="submission" date="2023-06" db="EMBL/GenBank/DDBJ databases">
        <title>Black Yeasts Isolated from many extreme environments.</title>
        <authorList>
            <person name="Coleine C."/>
            <person name="Stajich J.E."/>
            <person name="Selbmann L."/>
        </authorList>
    </citation>
    <scope>NUCLEOTIDE SEQUENCE</scope>
    <source>
        <strain evidence="11">CCFEE 5200</strain>
    </source>
</reference>
<dbReference type="InterPro" id="IPR036026">
    <property type="entry name" value="Seven-hairpin_glycosidases"/>
</dbReference>
<keyword evidence="10" id="KW-0472">Membrane</keyword>
<dbReference type="Gene3D" id="1.50.10.10">
    <property type="match status" value="1"/>
</dbReference>
<feature type="active site" description="Proton donor" evidence="6">
    <location>
        <position position="452"/>
    </location>
</feature>
<comment type="pathway">
    <text evidence="2">Protein modification; protein glycosylation.</text>
</comment>
<evidence type="ECO:0000256" key="8">
    <source>
        <dbReference type="PIRSR" id="PIRSR601382-3"/>
    </source>
</evidence>
<keyword evidence="4 9" id="KW-0378">Hydrolase</keyword>
<evidence type="ECO:0000256" key="1">
    <source>
        <dbReference type="ARBA" id="ARBA00001913"/>
    </source>
</evidence>
<evidence type="ECO:0000256" key="7">
    <source>
        <dbReference type="PIRSR" id="PIRSR601382-2"/>
    </source>
</evidence>
<dbReference type="GO" id="GO:0016020">
    <property type="term" value="C:membrane"/>
    <property type="evidence" value="ECO:0007669"/>
    <property type="project" value="InterPro"/>
</dbReference>
<dbReference type="GO" id="GO:0005783">
    <property type="term" value="C:endoplasmic reticulum"/>
    <property type="evidence" value="ECO:0007669"/>
    <property type="project" value="TreeGrafter"/>
</dbReference>
<evidence type="ECO:0000313" key="11">
    <source>
        <dbReference type="EMBL" id="KAK0961361.1"/>
    </source>
</evidence>
<name>A0AAN6K1J7_9PEZI</name>
<keyword evidence="10" id="KW-0812">Transmembrane</keyword>